<evidence type="ECO:0000313" key="3">
    <source>
        <dbReference type="Proteomes" id="UP000807115"/>
    </source>
</evidence>
<evidence type="ECO:0000256" key="1">
    <source>
        <dbReference type="SAM" id="MobiDB-lite"/>
    </source>
</evidence>
<feature type="region of interest" description="Disordered" evidence="1">
    <location>
        <begin position="77"/>
        <end position="98"/>
    </location>
</feature>
<comment type="caution">
    <text evidence="2">The sequence shown here is derived from an EMBL/GenBank/DDBJ whole genome shotgun (WGS) entry which is preliminary data.</text>
</comment>
<reference evidence="2" key="1">
    <citation type="journal article" date="2019" name="BMC Genomics">
        <title>A new reference genome for Sorghum bicolor reveals high levels of sequence similarity between sweet and grain genotypes: implications for the genetics of sugar metabolism.</title>
        <authorList>
            <person name="Cooper E.A."/>
            <person name="Brenton Z.W."/>
            <person name="Flinn B.S."/>
            <person name="Jenkins J."/>
            <person name="Shu S."/>
            <person name="Flowers D."/>
            <person name="Luo F."/>
            <person name="Wang Y."/>
            <person name="Xia P."/>
            <person name="Barry K."/>
            <person name="Daum C."/>
            <person name="Lipzen A."/>
            <person name="Yoshinaga Y."/>
            <person name="Schmutz J."/>
            <person name="Saski C."/>
            <person name="Vermerris W."/>
            <person name="Kresovich S."/>
        </authorList>
    </citation>
    <scope>NUCLEOTIDE SEQUENCE</scope>
</reference>
<gene>
    <name evidence="2" type="ORF">BDA96_03G127500</name>
</gene>
<feature type="region of interest" description="Disordered" evidence="1">
    <location>
        <begin position="1"/>
        <end position="28"/>
    </location>
</feature>
<proteinExistence type="predicted"/>
<dbReference type="Proteomes" id="UP000807115">
    <property type="component" value="Chromosome 3"/>
</dbReference>
<dbReference type="AlphaFoldDB" id="A0A921RBL8"/>
<accession>A0A921RBL8</accession>
<feature type="compositionally biased region" description="Low complexity" evidence="1">
    <location>
        <begin position="80"/>
        <end position="98"/>
    </location>
</feature>
<name>A0A921RBL8_SORBI</name>
<protein>
    <submittedName>
        <fullName evidence="2">Uncharacterized protein</fullName>
    </submittedName>
</protein>
<sequence length="98" mass="11086">MSTPRDPRETQSNISTPRDPCGAQNDMSMPRDIYRAQNPCGAQNDMSMPRDICRAQSETMRTSLRWIYTLTLLSFPSCNSSPTQLPSSPTQLPRHSRI</sequence>
<reference evidence="2" key="2">
    <citation type="submission" date="2020-10" db="EMBL/GenBank/DDBJ databases">
        <authorList>
            <person name="Cooper E.A."/>
            <person name="Brenton Z.W."/>
            <person name="Flinn B.S."/>
            <person name="Jenkins J."/>
            <person name="Shu S."/>
            <person name="Flowers D."/>
            <person name="Luo F."/>
            <person name="Wang Y."/>
            <person name="Xia P."/>
            <person name="Barry K."/>
            <person name="Daum C."/>
            <person name="Lipzen A."/>
            <person name="Yoshinaga Y."/>
            <person name="Schmutz J."/>
            <person name="Saski C."/>
            <person name="Vermerris W."/>
            <person name="Kresovich S."/>
        </authorList>
    </citation>
    <scope>NUCLEOTIDE SEQUENCE</scope>
</reference>
<dbReference type="EMBL" id="CM027682">
    <property type="protein sequence ID" value="KAG0537196.1"/>
    <property type="molecule type" value="Genomic_DNA"/>
</dbReference>
<evidence type="ECO:0000313" key="2">
    <source>
        <dbReference type="EMBL" id="KAG0537196.1"/>
    </source>
</evidence>
<organism evidence="2 3">
    <name type="scientific">Sorghum bicolor</name>
    <name type="common">Sorghum</name>
    <name type="synonym">Sorghum vulgare</name>
    <dbReference type="NCBI Taxonomy" id="4558"/>
    <lineage>
        <taxon>Eukaryota</taxon>
        <taxon>Viridiplantae</taxon>
        <taxon>Streptophyta</taxon>
        <taxon>Embryophyta</taxon>
        <taxon>Tracheophyta</taxon>
        <taxon>Spermatophyta</taxon>
        <taxon>Magnoliopsida</taxon>
        <taxon>Liliopsida</taxon>
        <taxon>Poales</taxon>
        <taxon>Poaceae</taxon>
        <taxon>PACMAD clade</taxon>
        <taxon>Panicoideae</taxon>
        <taxon>Andropogonodae</taxon>
        <taxon>Andropogoneae</taxon>
        <taxon>Sorghinae</taxon>
        <taxon>Sorghum</taxon>
    </lineage>
</organism>